<accession>A0A812REG3</accession>
<dbReference type="PANTHER" id="PTHR45689:SF5">
    <property type="entry name" value="I[[H]] CHANNEL, ISOFORM E"/>
    <property type="match status" value="1"/>
</dbReference>
<proteinExistence type="predicted"/>
<organism evidence="1 2">
    <name type="scientific">Symbiodinium natans</name>
    <dbReference type="NCBI Taxonomy" id="878477"/>
    <lineage>
        <taxon>Eukaryota</taxon>
        <taxon>Sar</taxon>
        <taxon>Alveolata</taxon>
        <taxon>Dinophyceae</taxon>
        <taxon>Suessiales</taxon>
        <taxon>Symbiodiniaceae</taxon>
        <taxon>Symbiodinium</taxon>
    </lineage>
</organism>
<dbReference type="InterPro" id="IPR051413">
    <property type="entry name" value="K/Na_HCN_channel"/>
</dbReference>
<protein>
    <submittedName>
        <fullName evidence="1">Kcnh6 protein</fullName>
    </submittedName>
</protein>
<dbReference type="GO" id="GO:0003254">
    <property type="term" value="P:regulation of membrane depolarization"/>
    <property type="evidence" value="ECO:0007669"/>
    <property type="project" value="TreeGrafter"/>
</dbReference>
<dbReference type="GO" id="GO:0035725">
    <property type="term" value="P:sodium ion transmembrane transport"/>
    <property type="evidence" value="ECO:0007669"/>
    <property type="project" value="TreeGrafter"/>
</dbReference>
<evidence type="ECO:0000313" key="1">
    <source>
        <dbReference type="EMBL" id="CAE7437179.1"/>
    </source>
</evidence>
<dbReference type="PANTHER" id="PTHR45689">
    <property type="entry name" value="I[[H]] CHANNEL, ISOFORM E"/>
    <property type="match status" value="1"/>
</dbReference>
<dbReference type="Proteomes" id="UP000604046">
    <property type="component" value="Unassembled WGS sequence"/>
</dbReference>
<dbReference type="GO" id="GO:0098855">
    <property type="term" value="C:HCN channel complex"/>
    <property type="evidence" value="ECO:0007669"/>
    <property type="project" value="TreeGrafter"/>
</dbReference>
<dbReference type="Gene3D" id="1.10.287.630">
    <property type="entry name" value="Helix hairpin bin"/>
    <property type="match status" value="1"/>
</dbReference>
<dbReference type="InterPro" id="IPR018490">
    <property type="entry name" value="cNMP-bd_dom_sf"/>
</dbReference>
<dbReference type="AlphaFoldDB" id="A0A812REG3"/>
<evidence type="ECO:0000313" key="2">
    <source>
        <dbReference type="Proteomes" id="UP000604046"/>
    </source>
</evidence>
<dbReference type="OrthoDB" id="421226at2759"/>
<dbReference type="EMBL" id="CAJNDS010002333">
    <property type="protein sequence ID" value="CAE7437179.1"/>
    <property type="molecule type" value="Genomic_DNA"/>
</dbReference>
<comment type="caution">
    <text evidence="1">The sequence shown here is derived from an EMBL/GenBank/DDBJ whole genome shotgun (WGS) entry which is preliminary data.</text>
</comment>
<gene>
    <name evidence="1" type="primary">Kcnh6</name>
    <name evidence="1" type="ORF">SNAT2548_LOCUS23757</name>
</gene>
<keyword evidence="2" id="KW-1185">Reference proteome</keyword>
<reference evidence="1" key="1">
    <citation type="submission" date="2021-02" db="EMBL/GenBank/DDBJ databases">
        <authorList>
            <person name="Dougan E. K."/>
            <person name="Rhodes N."/>
            <person name="Thang M."/>
            <person name="Chan C."/>
        </authorList>
    </citation>
    <scope>NUCLEOTIDE SEQUENCE</scope>
</reference>
<dbReference type="GO" id="GO:0005249">
    <property type="term" value="F:voltage-gated potassium channel activity"/>
    <property type="evidence" value="ECO:0007669"/>
    <property type="project" value="TreeGrafter"/>
</dbReference>
<sequence length="394" mass="44201">MATEQIATEAGIIQFGILRVIAKVFLLQHLIACGWWGVGNAVFFENTSGRSWIASFAMDGPDVTFEYQYTTCLHWAFAQLGMGSVEGIEAVNTEERSFCIAVAFTCLISFSTLVSTVTSLMSNLQKAQDEEQQLFSDLRRFLNQNDIPIDLSQRVTRFLQHAYRARTSRTADSEVAIFGLLSKPLYAELQFTRYKDCLFGLTLLRRILINDDARYQAETVAQKLAVKALTTVQLAQNDIVFNRGTVADTTYFSLDDNLRYFHYIQDEDVANSIQIAEVALWTPWVYIGDLVSSDMSGLVAIDVEAFCTCVGEMQETQQQAIFLAQSIVAAINDLEVLSDLWTYQLDEDELGTVVDNSSSKGESPWWHRCGSRFSALFGRRRSPRPRTLAAVSPA</sequence>
<name>A0A812REG3_9DINO</name>
<dbReference type="SUPFAM" id="SSF51206">
    <property type="entry name" value="cAMP-binding domain-like"/>
    <property type="match status" value="1"/>
</dbReference>